<feature type="compositionally biased region" description="Low complexity" evidence="1">
    <location>
        <begin position="195"/>
        <end position="242"/>
    </location>
</feature>
<keyword evidence="4" id="KW-1185">Reference proteome</keyword>
<comment type="caution">
    <text evidence="3">The sequence shown here is derived from an EMBL/GenBank/DDBJ whole genome shotgun (WGS) entry which is preliminary data.</text>
</comment>
<gene>
    <name evidence="3" type="ORF">B0J11DRAFT_49329</name>
</gene>
<evidence type="ECO:0000256" key="2">
    <source>
        <dbReference type="SAM" id="SignalP"/>
    </source>
</evidence>
<proteinExistence type="predicted"/>
<evidence type="ECO:0000313" key="4">
    <source>
        <dbReference type="Proteomes" id="UP000700596"/>
    </source>
</evidence>
<sequence length="288" mass="29763">MRSAILLALGSTAVASPLGDVFNVVFGREPAPHTRDFPLSKPVRPFPTGTGSFPTRFASPTRTCGGTGTAPAGTGFFSALPNGPIPSKSISIDYDLAPTVTYIPEIEKRQGTALPSFSLVNPEKPGASGLPSGTPTSGLGLPFPSGTDVPELPLPTPSQTGADPELPTPTSGLEPPFPFPTRTGRLPGPTGGVPTGRPRPTSRPSGRPGRPSGRPSGRPTGRPSGVPTGRPRPTGGRPSFPSTLATRTRGPRPTAIPQPSGLPAQGEEGQNWWEQLQGWLEKLRGGNN</sequence>
<organism evidence="3 4">
    <name type="scientific">Dendryphion nanum</name>
    <dbReference type="NCBI Taxonomy" id="256645"/>
    <lineage>
        <taxon>Eukaryota</taxon>
        <taxon>Fungi</taxon>
        <taxon>Dikarya</taxon>
        <taxon>Ascomycota</taxon>
        <taxon>Pezizomycotina</taxon>
        <taxon>Dothideomycetes</taxon>
        <taxon>Pleosporomycetidae</taxon>
        <taxon>Pleosporales</taxon>
        <taxon>Torulaceae</taxon>
        <taxon>Dendryphion</taxon>
    </lineage>
</organism>
<feature type="region of interest" description="Disordered" evidence="1">
    <location>
        <begin position="117"/>
        <end position="270"/>
    </location>
</feature>
<dbReference type="OrthoDB" id="3693718at2759"/>
<dbReference type="EMBL" id="JAGMWT010000010">
    <property type="protein sequence ID" value="KAH7120813.1"/>
    <property type="molecule type" value="Genomic_DNA"/>
</dbReference>
<dbReference type="Proteomes" id="UP000700596">
    <property type="component" value="Unassembled WGS sequence"/>
</dbReference>
<feature type="chain" id="PRO_5040395570" evidence="2">
    <location>
        <begin position="16"/>
        <end position="288"/>
    </location>
</feature>
<evidence type="ECO:0000313" key="3">
    <source>
        <dbReference type="EMBL" id="KAH7120813.1"/>
    </source>
</evidence>
<keyword evidence="2" id="KW-0732">Signal</keyword>
<protein>
    <submittedName>
        <fullName evidence="3">Uncharacterized protein</fullName>
    </submittedName>
</protein>
<dbReference type="AlphaFoldDB" id="A0A9P9IG82"/>
<accession>A0A9P9IG82</accession>
<name>A0A9P9IG82_9PLEO</name>
<feature type="region of interest" description="Disordered" evidence="1">
    <location>
        <begin position="36"/>
        <end position="61"/>
    </location>
</feature>
<reference evidence="3" key="1">
    <citation type="journal article" date="2021" name="Nat. Commun.">
        <title>Genetic determinants of endophytism in the Arabidopsis root mycobiome.</title>
        <authorList>
            <person name="Mesny F."/>
            <person name="Miyauchi S."/>
            <person name="Thiergart T."/>
            <person name="Pickel B."/>
            <person name="Atanasova L."/>
            <person name="Karlsson M."/>
            <person name="Huettel B."/>
            <person name="Barry K.W."/>
            <person name="Haridas S."/>
            <person name="Chen C."/>
            <person name="Bauer D."/>
            <person name="Andreopoulos W."/>
            <person name="Pangilinan J."/>
            <person name="LaButti K."/>
            <person name="Riley R."/>
            <person name="Lipzen A."/>
            <person name="Clum A."/>
            <person name="Drula E."/>
            <person name="Henrissat B."/>
            <person name="Kohler A."/>
            <person name="Grigoriev I.V."/>
            <person name="Martin F.M."/>
            <person name="Hacquard S."/>
        </authorList>
    </citation>
    <scope>NUCLEOTIDE SEQUENCE</scope>
    <source>
        <strain evidence="3">MPI-CAGE-CH-0243</strain>
    </source>
</reference>
<evidence type="ECO:0000256" key="1">
    <source>
        <dbReference type="SAM" id="MobiDB-lite"/>
    </source>
</evidence>
<feature type="signal peptide" evidence="2">
    <location>
        <begin position="1"/>
        <end position="15"/>
    </location>
</feature>